<feature type="transmembrane region" description="Helical" evidence="1">
    <location>
        <begin position="16"/>
        <end position="36"/>
    </location>
</feature>
<protein>
    <recommendedName>
        <fullName evidence="4">Metal transporter</fullName>
    </recommendedName>
</protein>
<keyword evidence="1" id="KW-1133">Transmembrane helix</keyword>
<keyword evidence="3" id="KW-1185">Reference proteome</keyword>
<feature type="transmembrane region" description="Helical" evidence="1">
    <location>
        <begin position="140"/>
        <end position="160"/>
    </location>
</feature>
<dbReference type="RefSeq" id="WP_192759766.1">
    <property type="nucleotide sequence ID" value="NZ_JADBDZ010000001.1"/>
</dbReference>
<evidence type="ECO:0000313" key="3">
    <source>
        <dbReference type="Proteomes" id="UP000627838"/>
    </source>
</evidence>
<feature type="transmembrane region" description="Helical" evidence="1">
    <location>
        <begin position="42"/>
        <end position="60"/>
    </location>
</feature>
<dbReference type="EMBL" id="JADBDZ010000001">
    <property type="protein sequence ID" value="MBE1533171.1"/>
    <property type="molecule type" value="Genomic_DNA"/>
</dbReference>
<evidence type="ECO:0000256" key="1">
    <source>
        <dbReference type="SAM" id="Phobius"/>
    </source>
</evidence>
<evidence type="ECO:0000313" key="2">
    <source>
        <dbReference type="EMBL" id="MBE1533171.1"/>
    </source>
</evidence>
<keyword evidence="1" id="KW-0812">Transmembrane</keyword>
<gene>
    <name evidence="2" type="ORF">H4W34_003004</name>
</gene>
<organism evidence="2 3">
    <name type="scientific">Actinomadura algeriensis</name>
    <dbReference type="NCBI Taxonomy" id="1679523"/>
    <lineage>
        <taxon>Bacteria</taxon>
        <taxon>Bacillati</taxon>
        <taxon>Actinomycetota</taxon>
        <taxon>Actinomycetes</taxon>
        <taxon>Streptosporangiales</taxon>
        <taxon>Thermomonosporaceae</taxon>
        <taxon>Actinomadura</taxon>
    </lineage>
</organism>
<evidence type="ECO:0008006" key="4">
    <source>
        <dbReference type="Google" id="ProtNLM"/>
    </source>
</evidence>
<sequence>MPHANDPPPVRTDVPVNIGLGVVFGLGIAFTAYMIATSWGGAYPVPTTAVAVVMCGLALLRGRFGAWPAAAGAAVAAAATVVSSAAGLPREPSPVAALALAVLVGSALRTLPARSAVAVAAGGIGAVGLGWSGGPAAVPVLATVLVTCGLVVGTLLRAFAPVRRSGGEPRPGRPSIP</sequence>
<accession>A0ABR9JRG7</accession>
<reference evidence="2 3" key="1">
    <citation type="submission" date="2020-10" db="EMBL/GenBank/DDBJ databases">
        <title>Sequencing the genomes of 1000 actinobacteria strains.</title>
        <authorList>
            <person name="Klenk H.-P."/>
        </authorList>
    </citation>
    <scope>NUCLEOTIDE SEQUENCE [LARGE SCALE GENOMIC DNA]</scope>
    <source>
        <strain evidence="2 3">DSM 46744</strain>
    </source>
</reference>
<dbReference type="Proteomes" id="UP000627838">
    <property type="component" value="Unassembled WGS sequence"/>
</dbReference>
<name>A0ABR9JRG7_9ACTN</name>
<proteinExistence type="predicted"/>
<feature type="transmembrane region" description="Helical" evidence="1">
    <location>
        <begin position="94"/>
        <end position="111"/>
    </location>
</feature>
<feature type="transmembrane region" description="Helical" evidence="1">
    <location>
        <begin position="67"/>
        <end position="88"/>
    </location>
</feature>
<keyword evidence="1" id="KW-0472">Membrane</keyword>
<comment type="caution">
    <text evidence="2">The sequence shown here is derived from an EMBL/GenBank/DDBJ whole genome shotgun (WGS) entry which is preliminary data.</text>
</comment>